<dbReference type="AlphaFoldDB" id="A0A7I8ICL0"/>
<dbReference type="EMBL" id="LR743589">
    <property type="protein sequence ID" value="CAA2615677.1"/>
    <property type="molecule type" value="Genomic_DNA"/>
</dbReference>
<reference evidence="1" key="1">
    <citation type="submission" date="2019-12" db="EMBL/GenBank/DDBJ databases">
        <authorList>
            <person name="Scholz U."/>
            <person name="Mascher M."/>
            <person name="Fiebig A."/>
        </authorList>
    </citation>
    <scope>NUCLEOTIDE SEQUENCE</scope>
</reference>
<evidence type="ECO:0000313" key="3">
    <source>
        <dbReference type="Proteomes" id="UP000663760"/>
    </source>
</evidence>
<keyword evidence="3" id="KW-1185">Reference proteome</keyword>
<accession>A0A7I8ICL0</accession>
<proteinExistence type="predicted"/>
<protein>
    <submittedName>
        <fullName evidence="1">Uncharacterized protein</fullName>
    </submittedName>
</protein>
<name>A0A7I8ICL0_SPIIN</name>
<sequence length="99" mass="10738">MVAPTACARFLISFPSPVAITLRIAASTAADGTVSSLRRQSCTGTPTLSSSVSRRAFLGWSECMGHAATGTPILRLSMQEFHPQWLRKSAVERWPRMSS</sequence>
<organism evidence="1">
    <name type="scientific">Spirodela intermedia</name>
    <name type="common">Intermediate duckweed</name>
    <dbReference type="NCBI Taxonomy" id="51605"/>
    <lineage>
        <taxon>Eukaryota</taxon>
        <taxon>Viridiplantae</taxon>
        <taxon>Streptophyta</taxon>
        <taxon>Embryophyta</taxon>
        <taxon>Tracheophyta</taxon>
        <taxon>Spermatophyta</taxon>
        <taxon>Magnoliopsida</taxon>
        <taxon>Liliopsida</taxon>
        <taxon>Araceae</taxon>
        <taxon>Lemnoideae</taxon>
        <taxon>Spirodela</taxon>
    </lineage>
</organism>
<evidence type="ECO:0000313" key="2">
    <source>
        <dbReference type="EMBL" id="CAA7390624.1"/>
    </source>
</evidence>
<evidence type="ECO:0000313" key="1">
    <source>
        <dbReference type="EMBL" id="CAA2615677.1"/>
    </source>
</evidence>
<dbReference type="EMBL" id="LR746265">
    <property type="protein sequence ID" value="CAA7390624.1"/>
    <property type="molecule type" value="Genomic_DNA"/>
</dbReference>
<gene>
    <name evidence="1" type="ORF">SI7747_02001929</name>
    <name evidence="2" type="ORF">SI8410_02002086</name>
</gene>
<dbReference type="Proteomes" id="UP000663760">
    <property type="component" value="Chromosome 2"/>
</dbReference>
<dbReference type="OrthoDB" id="1751704at2759"/>